<dbReference type="PIRSF" id="PIRSF002845">
    <property type="entry name" value="Ttrprl_mtas_MazG"/>
    <property type="match status" value="1"/>
</dbReference>
<proteinExistence type="predicted"/>
<evidence type="ECO:0000259" key="2">
    <source>
        <dbReference type="Pfam" id="PF03819"/>
    </source>
</evidence>
<evidence type="ECO:0000313" key="4">
    <source>
        <dbReference type="Proteomes" id="UP001589776"/>
    </source>
</evidence>
<dbReference type="EMBL" id="JBHLWN010000110">
    <property type="protein sequence ID" value="MFC0216121.1"/>
    <property type="molecule type" value="Genomic_DNA"/>
</dbReference>
<dbReference type="GO" id="GO:0047429">
    <property type="term" value="F:nucleoside triphosphate diphosphatase activity"/>
    <property type="evidence" value="ECO:0007669"/>
    <property type="project" value="UniProtKB-EC"/>
</dbReference>
<reference evidence="3 4" key="1">
    <citation type="submission" date="2024-09" db="EMBL/GenBank/DDBJ databases">
        <authorList>
            <person name="Sun Q."/>
            <person name="Mori K."/>
        </authorList>
    </citation>
    <scope>NUCLEOTIDE SEQUENCE [LARGE SCALE GENOMIC DNA]</scope>
    <source>
        <strain evidence="3 4">CCM 7759</strain>
    </source>
</reference>
<evidence type="ECO:0000259" key="1">
    <source>
        <dbReference type="Pfam" id="PF00590"/>
    </source>
</evidence>
<keyword evidence="4" id="KW-1185">Reference proteome</keyword>
<protein>
    <submittedName>
        <fullName evidence="3">Nucleoside triphosphate pyrophosphohydrolase</fullName>
        <ecNumber evidence="3">3.6.1.9</ecNumber>
    </submittedName>
</protein>
<organism evidence="3 4">
    <name type="scientific">Paenibacillus chartarius</name>
    <dbReference type="NCBI Taxonomy" id="747481"/>
    <lineage>
        <taxon>Bacteria</taxon>
        <taxon>Bacillati</taxon>
        <taxon>Bacillota</taxon>
        <taxon>Bacilli</taxon>
        <taxon>Bacillales</taxon>
        <taxon>Paenibacillaceae</taxon>
        <taxon>Paenibacillus</taxon>
    </lineage>
</organism>
<dbReference type="NCBIfam" id="TIGR00444">
    <property type="entry name" value="mazG"/>
    <property type="match status" value="1"/>
</dbReference>
<dbReference type="Gene3D" id="3.40.1010.10">
    <property type="entry name" value="Cobalt-precorrin-4 Transmethylase, Domain 1"/>
    <property type="match status" value="1"/>
</dbReference>
<dbReference type="InterPro" id="IPR000878">
    <property type="entry name" value="4pyrrol_Mease"/>
</dbReference>
<comment type="caution">
    <text evidence="3">The sequence shown here is derived from an EMBL/GenBank/DDBJ whole genome shotgun (WGS) entry which is preliminary data.</text>
</comment>
<dbReference type="EC" id="3.6.1.9" evidence="3"/>
<dbReference type="Proteomes" id="UP001589776">
    <property type="component" value="Unassembled WGS sequence"/>
</dbReference>
<dbReference type="RefSeq" id="WP_377473979.1">
    <property type="nucleotide sequence ID" value="NZ_JBHLWN010000110.1"/>
</dbReference>
<dbReference type="NCBIfam" id="NF007113">
    <property type="entry name" value="PRK09562.1"/>
    <property type="match status" value="1"/>
</dbReference>
<feature type="domain" description="Tetrapyrrole methylase" evidence="1">
    <location>
        <begin position="4"/>
        <end position="209"/>
    </location>
</feature>
<dbReference type="InterPro" id="IPR035996">
    <property type="entry name" value="4pyrrol_Methylase_sf"/>
</dbReference>
<dbReference type="CDD" id="cd11723">
    <property type="entry name" value="YabN_N_like"/>
    <property type="match status" value="1"/>
</dbReference>
<dbReference type="InterPro" id="IPR014777">
    <property type="entry name" value="4pyrrole_Mease_sub1"/>
</dbReference>
<dbReference type="CDD" id="cd11529">
    <property type="entry name" value="NTP-PPase_MazG_Cterm"/>
    <property type="match status" value="1"/>
</dbReference>
<dbReference type="Gene3D" id="1.10.287.1080">
    <property type="entry name" value="MazG-like"/>
    <property type="match status" value="2"/>
</dbReference>
<gene>
    <name evidence="3" type="primary">mazG</name>
    <name evidence="3" type="ORF">ACFFK0_27370</name>
</gene>
<evidence type="ECO:0000313" key="3">
    <source>
        <dbReference type="EMBL" id="MFC0216121.1"/>
    </source>
</evidence>
<dbReference type="InterPro" id="IPR048015">
    <property type="entry name" value="NTP-PPase_MazG-like_N"/>
</dbReference>
<dbReference type="InterPro" id="IPR024180">
    <property type="entry name" value="Tetrapyrrole_Mease/MazG_pred"/>
</dbReference>
<dbReference type="InterPro" id="IPR048011">
    <property type="entry name" value="NTP-PPase_MazG-like_C"/>
</dbReference>
<dbReference type="InterPro" id="IPR004518">
    <property type="entry name" value="MazG-like_dom"/>
</dbReference>
<dbReference type="PANTHER" id="PTHR30522">
    <property type="entry name" value="NUCLEOSIDE TRIPHOSPHATE PYROPHOSPHOHYDROLASE"/>
    <property type="match status" value="1"/>
</dbReference>
<feature type="domain" description="NTP pyrophosphohydrolase MazG-like" evidence="2">
    <location>
        <begin position="257"/>
        <end position="330"/>
    </location>
</feature>
<dbReference type="CDD" id="cd11528">
    <property type="entry name" value="NTP-PPase_MazG_Nterm"/>
    <property type="match status" value="1"/>
</dbReference>
<dbReference type="Pfam" id="PF03819">
    <property type="entry name" value="MazG"/>
    <property type="match status" value="2"/>
</dbReference>
<dbReference type="SUPFAM" id="SSF53790">
    <property type="entry name" value="Tetrapyrrole methylase"/>
    <property type="match status" value="1"/>
</dbReference>
<dbReference type="Pfam" id="PF00590">
    <property type="entry name" value="TP_methylase"/>
    <property type="match status" value="1"/>
</dbReference>
<dbReference type="PANTHER" id="PTHR30522:SF0">
    <property type="entry name" value="NUCLEOSIDE TRIPHOSPHATE PYROPHOSPHOHYDROLASE"/>
    <property type="match status" value="1"/>
</dbReference>
<keyword evidence="3" id="KW-0378">Hydrolase</keyword>
<dbReference type="InterPro" id="IPR011551">
    <property type="entry name" value="NTP_PyrPHydrolase_MazG"/>
</dbReference>
<dbReference type="InterPro" id="IPR035013">
    <property type="entry name" value="YabN_N"/>
</dbReference>
<sequence>MARITVLGLGTGDENKLTLGVWNKLRSGLPLYLRTDEHPMVDLLRRHDIAYESFDSIYVAETSFEAVYEHIAERLVALAKNTEDELLYAVPGHPMVAERTVQLLRERCPAAGVSLRVEGGESFLDEAFLRFGFDPIEGFRLLDATNMNARGLEPNVHTIVAQVYDELTASDVKLGLMDMLPDDYEVVVGHALGVEGQERIVKVPLYELDRVEGYGNLSLIWVPRSEREELRNRSFERLREIVEILRSPEGCPWDREQTHQSLRKHLIEETYEVLETIDDDDPDAMCEEMGDLLLQIMLHSQMEAEVGTFDVYDVVESISEKLIRRHPHVFGDTAVESVGEVLANWQDIKAEEKRSKGIDPAAQSLLAGVPRDLPGLMKAYKLQKKAAEVGFDWSDVRDVVAKIEEELGEVREVMTPEGTDEERIGELGDLIFAVVNLARFLKVDPEEALAATNRKFMERFAYIEEKLRLSGRNFAQTNLLEMENWWQEAKKNPRNPRG</sequence>
<name>A0ABV6DTX3_9BACL</name>
<accession>A0ABV6DTX3</accession>
<feature type="domain" description="NTP pyrophosphohydrolase MazG-like" evidence="2">
    <location>
        <begin position="400"/>
        <end position="459"/>
    </location>
</feature>
<dbReference type="SUPFAM" id="SSF101386">
    <property type="entry name" value="all-alpha NTP pyrophosphatases"/>
    <property type="match status" value="2"/>
</dbReference>